<dbReference type="PANTHER" id="PTHR28004">
    <property type="entry name" value="ZGC:162816-RELATED"/>
    <property type="match status" value="1"/>
</dbReference>
<gene>
    <name evidence="2" type="ORF">JQS30_09500</name>
</gene>
<protein>
    <submittedName>
        <fullName evidence="2">Amino acid deaminase</fullName>
    </submittedName>
</protein>
<dbReference type="InterPro" id="IPR051466">
    <property type="entry name" value="D-amino_acid_metab_enzyme"/>
</dbReference>
<dbReference type="Gene3D" id="2.40.37.20">
    <property type="entry name" value="D-serine dehydratase-like domain"/>
    <property type="match status" value="1"/>
</dbReference>
<feature type="domain" description="D-serine dehydratase-like" evidence="1">
    <location>
        <begin position="302"/>
        <end position="393"/>
    </location>
</feature>
<accession>A0A895XFF3</accession>
<dbReference type="EMBL" id="CP070496">
    <property type="protein sequence ID" value="QSB04054.1"/>
    <property type="molecule type" value="Genomic_DNA"/>
</dbReference>
<dbReference type="Gene3D" id="3.20.20.10">
    <property type="entry name" value="Alanine racemase"/>
    <property type="match status" value="1"/>
</dbReference>
<proteinExistence type="predicted"/>
<sequence>MDHAALTELDNQSLDWRCRTVGSDAHEYSIAQWLSSRPRLEHLPTPSLALAGSAVEHNVRVMAQWCHDRGVAIAPHGKATMAPQLWSKQLAAGAVGITLASVAQARVARAFGVRRILIANQVIDAAELTELSRWAADGIEVTHFVDSPAAVAALDALPAGAPSLDVCVELGAPGGRAGARSLTAAAEVARLVEAHPRARLVGVAAYEGVITSGTEASDLADVAAYLEDVVSLYSSCDFATDSPMVTAGGSAYFDIVASVLGRLAPVAEIVLRCGAYLSHDHGFYARLTPFARGGDGPQLRPALLSRSRVLALPEPGRAILDAGRRDLPFDQGLAHPVDEDGIRLPGLTMSAIADQHAFLTGETSGLVVGEVLTLGPSHPCTAFDKWGLIPVVSDDGIVVEAVHTFF</sequence>
<evidence type="ECO:0000313" key="2">
    <source>
        <dbReference type="EMBL" id="QSB04054.1"/>
    </source>
</evidence>
<dbReference type="RefSeq" id="WP_213170053.1">
    <property type="nucleotide sequence ID" value="NZ_CP070496.1"/>
</dbReference>
<dbReference type="Proteomes" id="UP000662939">
    <property type="component" value="Chromosome"/>
</dbReference>
<evidence type="ECO:0000313" key="3">
    <source>
        <dbReference type="Proteomes" id="UP000662939"/>
    </source>
</evidence>
<dbReference type="SMART" id="SM01119">
    <property type="entry name" value="D-ser_dehydrat"/>
    <property type="match status" value="1"/>
</dbReference>
<dbReference type="InterPro" id="IPR026956">
    <property type="entry name" value="D-ser_dehydrat-like_dom"/>
</dbReference>
<name>A0A895XFF3_9ACTN</name>
<dbReference type="InterPro" id="IPR029066">
    <property type="entry name" value="PLP-binding_barrel"/>
</dbReference>
<dbReference type="InterPro" id="IPR042208">
    <property type="entry name" value="D-ser_dehydrat-like_sf"/>
</dbReference>
<dbReference type="KEGG" id="nav:JQS30_09500"/>
<evidence type="ECO:0000259" key="1">
    <source>
        <dbReference type="SMART" id="SM01119"/>
    </source>
</evidence>
<dbReference type="Pfam" id="PF14031">
    <property type="entry name" value="D-ser_dehydrat"/>
    <property type="match status" value="1"/>
</dbReference>
<dbReference type="PANTHER" id="PTHR28004:SF8">
    <property type="entry name" value="D-SERINE DEAMINASE"/>
    <property type="match status" value="1"/>
</dbReference>
<reference evidence="2" key="1">
    <citation type="submission" date="2021-02" db="EMBL/GenBank/DDBJ databases">
        <title>Natronoglycomyces albus gen. nov., sp. nov, a haloalkaliphilic actinobacterium from a soda solonchak soil.</title>
        <authorList>
            <person name="Sorokin D.Y."/>
            <person name="Khijniak T.V."/>
            <person name="Zakharycheva A.P."/>
            <person name="Boueva O.V."/>
            <person name="Ariskina E.V."/>
            <person name="Hahnke R.L."/>
            <person name="Bunk B."/>
            <person name="Sproer C."/>
            <person name="Schumann P."/>
            <person name="Evtushenko L.I."/>
            <person name="Kublanov I.V."/>
        </authorList>
    </citation>
    <scope>NUCLEOTIDE SEQUENCE</scope>
    <source>
        <strain evidence="2">DSM 106290</strain>
    </source>
</reference>
<organism evidence="2 3">
    <name type="scientific">Natronoglycomyces albus</name>
    <dbReference type="NCBI Taxonomy" id="2811108"/>
    <lineage>
        <taxon>Bacteria</taxon>
        <taxon>Bacillati</taxon>
        <taxon>Actinomycetota</taxon>
        <taxon>Actinomycetes</taxon>
        <taxon>Glycomycetales</taxon>
        <taxon>Glycomycetaceae</taxon>
        <taxon>Natronoglycomyces</taxon>
    </lineage>
</organism>
<keyword evidence="3" id="KW-1185">Reference proteome</keyword>
<dbReference type="AlphaFoldDB" id="A0A895XFF3"/>
<dbReference type="SUPFAM" id="SSF51419">
    <property type="entry name" value="PLP-binding barrel"/>
    <property type="match status" value="1"/>
</dbReference>